<protein>
    <submittedName>
        <fullName evidence="1">Uncharacterized protein</fullName>
    </submittedName>
</protein>
<dbReference type="Proteomes" id="UP000236732">
    <property type="component" value="Unassembled WGS sequence"/>
</dbReference>
<sequence>MKLKPAELLAKAVIEEHLELIAINLTDLNEGHAIHDFEIELKNGMVAALEVTSDRDYAEAQWSSLGEPLLPLTGCGKGWTVDIGSYPPKPDKWAASELSPFLAKFESMRMEAATIYPDSPTPLILPAGLSALGVVGIRVDSSVPQGCARLQVAGWSKITSTDVITNWSERFANSSRCAGERRKLHISGLPQRHLAVAIPFYPASGFSLFHALMAVRDLGLPHTSPALPPEITDLWLITDYPGVASLHVSSGGGWTATTPYRPHPDPAM</sequence>
<proteinExistence type="predicted"/>
<keyword evidence="2" id="KW-1185">Reference proteome</keyword>
<evidence type="ECO:0000313" key="1">
    <source>
        <dbReference type="EMBL" id="SEH00361.1"/>
    </source>
</evidence>
<accession>A0A1H6ETF7</accession>
<organism evidence="1 2">
    <name type="scientific">Nonomuraea solani</name>
    <dbReference type="NCBI Taxonomy" id="1144553"/>
    <lineage>
        <taxon>Bacteria</taxon>
        <taxon>Bacillati</taxon>
        <taxon>Actinomycetota</taxon>
        <taxon>Actinomycetes</taxon>
        <taxon>Streptosporangiales</taxon>
        <taxon>Streptosporangiaceae</taxon>
        <taxon>Nonomuraea</taxon>
    </lineage>
</organism>
<dbReference type="EMBL" id="FNVT01000016">
    <property type="protein sequence ID" value="SEH00361.1"/>
    <property type="molecule type" value="Genomic_DNA"/>
</dbReference>
<dbReference type="AlphaFoldDB" id="A0A1H6ETF7"/>
<reference evidence="1 2" key="1">
    <citation type="submission" date="2016-10" db="EMBL/GenBank/DDBJ databases">
        <authorList>
            <person name="de Groot N.N."/>
        </authorList>
    </citation>
    <scope>NUCLEOTIDE SEQUENCE [LARGE SCALE GENOMIC DNA]</scope>
    <source>
        <strain evidence="1 2">CGMCC 4.7037</strain>
    </source>
</reference>
<evidence type="ECO:0000313" key="2">
    <source>
        <dbReference type="Proteomes" id="UP000236732"/>
    </source>
</evidence>
<gene>
    <name evidence="1" type="ORF">SAMN05444920_11695</name>
</gene>
<name>A0A1H6ETF7_9ACTN</name>